<reference evidence="1" key="2">
    <citation type="journal article" date="2015" name="Fish Shellfish Immunol.">
        <title>Early steps in the European eel (Anguilla anguilla)-Vibrio vulnificus interaction in the gills: Role of the RtxA13 toxin.</title>
        <authorList>
            <person name="Callol A."/>
            <person name="Pajuelo D."/>
            <person name="Ebbesson L."/>
            <person name="Teles M."/>
            <person name="MacKenzie S."/>
            <person name="Amaro C."/>
        </authorList>
    </citation>
    <scope>NUCLEOTIDE SEQUENCE</scope>
</reference>
<organism evidence="1">
    <name type="scientific">Anguilla anguilla</name>
    <name type="common">European freshwater eel</name>
    <name type="synonym">Muraena anguilla</name>
    <dbReference type="NCBI Taxonomy" id="7936"/>
    <lineage>
        <taxon>Eukaryota</taxon>
        <taxon>Metazoa</taxon>
        <taxon>Chordata</taxon>
        <taxon>Craniata</taxon>
        <taxon>Vertebrata</taxon>
        <taxon>Euteleostomi</taxon>
        <taxon>Actinopterygii</taxon>
        <taxon>Neopterygii</taxon>
        <taxon>Teleostei</taxon>
        <taxon>Anguilliformes</taxon>
        <taxon>Anguillidae</taxon>
        <taxon>Anguilla</taxon>
    </lineage>
</organism>
<protein>
    <submittedName>
        <fullName evidence="1">Uncharacterized protein</fullName>
    </submittedName>
</protein>
<accession>A0A0E9XJF7</accession>
<dbReference type="EMBL" id="GBXM01005793">
    <property type="protein sequence ID" value="JAI02785.1"/>
    <property type="molecule type" value="Transcribed_RNA"/>
</dbReference>
<name>A0A0E9XJF7_ANGAN</name>
<evidence type="ECO:0000313" key="1">
    <source>
        <dbReference type="EMBL" id="JAI02785.1"/>
    </source>
</evidence>
<reference evidence="1" key="1">
    <citation type="submission" date="2014-11" db="EMBL/GenBank/DDBJ databases">
        <authorList>
            <person name="Amaro Gonzalez C."/>
        </authorList>
    </citation>
    <scope>NUCLEOTIDE SEQUENCE</scope>
</reference>
<dbReference type="AlphaFoldDB" id="A0A0E9XJF7"/>
<proteinExistence type="predicted"/>
<sequence length="48" mass="5547">MWLNVATRLNICKAGPCNTAELQIISTVTLEFDIRNSLNDHIFLKWKD</sequence>